<protein>
    <submittedName>
        <fullName evidence="4">Hydrolase</fullName>
    </submittedName>
</protein>
<evidence type="ECO:0000256" key="1">
    <source>
        <dbReference type="ARBA" id="ARBA00022801"/>
    </source>
</evidence>
<proteinExistence type="predicted"/>
<sequence>MTSAFDELRVPVAGGSLTVHHRSGQGPTLLFLHYWGGSARTWEPVLAHLDPRTPVASYDHRGWGRSNALPGPFDLAQLAKDAIAVVNALDTAVVLVGHSMGGKVAQLVAAENLTAVTGLVLVAPAPPEPPPTITPQFQRQLAHAYDNPETVASAVDHVLTAHALTAALRAAVIEDSLAGTAAARTEWPLRGIAEDITTAAGRICVDTVVIAGSKDRVEPVGVLREHLEPFVAPARTYVLVDSGHLVPLEAPRALADQLASHRVSLRPRHAAAHPRTFAPEAMKSPARTPADLKTVDAHGSYAK</sequence>
<dbReference type="GO" id="GO:0016020">
    <property type="term" value="C:membrane"/>
    <property type="evidence" value="ECO:0007669"/>
    <property type="project" value="TreeGrafter"/>
</dbReference>
<dbReference type="STRING" id="228230.RMCC_4456"/>
<dbReference type="InterPro" id="IPR029058">
    <property type="entry name" value="AB_hydrolase_fold"/>
</dbReference>
<evidence type="ECO:0000313" key="5">
    <source>
        <dbReference type="Proteomes" id="UP000069443"/>
    </source>
</evidence>
<dbReference type="AlphaFoldDB" id="A0A117IB72"/>
<dbReference type="InterPro" id="IPR050266">
    <property type="entry name" value="AB_hydrolase_sf"/>
</dbReference>
<dbReference type="InterPro" id="IPR000073">
    <property type="entry name" value="AB_hydrolase_1"/>
</dbReference>
<organism evidence="4 5">
    <name type="scientific">Mycolicibacterium canariasense</name>
    <name type="common">Mycobacterium canariasense</name>
    <dbReference type="NCBI Taxonomy" id="228230"/>
    <lineage>
        <taxon>Bacteria</taxon>
        <taxon>Bacillati</taxon>
        <taxon>Actinomycetota</taxon>
        <taxon>Actinomycetes</taxon>
        <taxon>Mycobacteriales</taxon>
        <taxon>Mycobacteriaceae</taxon>
        <taxon>Mycolicibacterium</taxon>
    </lineage>
</organism>
<dbReference type="PANTHER" id="PTHR43798">
    <property type="entry name" value="MONOACYLGLYCEROL LIPASE"/>
    <property type="match status" value="1"/>
</dbReference>
<keyword evidence="1 4" id="KW-0378">Hydrolase</keyword>
<dbReference type="Gene3D" id="3.40.50.1820">
    <property type="entry name" value="alpha/beta hydrolase"/>
    <property type="match status" value="1"/>
</dbReference>
<dbReference type="Pfam" id="PF12697">
    <property type="entry name" value="Abhydrolase_6"/>
    <property type="match status" value="1"/>
</dbReference>
<dbReference type="PANTHER" id="PTHR43798:SF31">
    <property type="entry name" value="AB HYDROLASE SUPERFAMILY PROTEIN YCLE"/>
    <property type="match status" value="1"/>
</dbReference>
<comment type="caution">
    <text evidence="4">The sequence shown here is derived from an EMBL/GenBank/DDBJ whole genome shotgun (WGS) entry which is preliminary data.</text>
</comment>
<dbReference type="EMBL" id="BCSY01000074">
    <property type="protein sequence ID" value="GAS97490.1"/>
    <property type="molecule type" value="Genomic_DNA"/>
</dbReference>
<dbReference type="GO" id="GO:0016787">
    <property type="term" value="F:hydrolase activity"/>
    <property type="evidence" value="ECO:0007669"/>
    <property type="project" value="UniProtKB-KW"/>
</dbReference>
<accession>A0A117IB72</accession>
<gene>
    <name evidence="4" type="ORF">RMCC_4456</name>
</gene>
<dbReference type="PRINTS" id="PR00111">
    <property type="entry name" value="ABHYDROLASE"/>
</dbReference>
<dbReference type="OrthoDB" id="63519at2"/>
<dbReference type="Proteomes" id="UP000069443">
    <property type="component" value="Unassembled WGS sequence"/>
</dbReference>
<reference evidence="5" key="1">
    <citation type="journal article" date="2016" name="Genome Announc.">
        <title>Draft Genome Sequences of Five Rapidly Growing Mycobacterium Species, M. thermoresistibile, M. fortuitum subsp. acetamidolyticum, M. canariasense, M. brisbanense, and M. novocastrense.</title>
        <authorList>
            <person name="Katahira K."/>
            <person name="Ogura Y."/>
            <person name="Gotoh Y."/>
            <person name="Hayashi T."/>
        </authorList>
    </citation>
    <scope>NUCLEOTIDE SEQUENCE [LARGE SCALE GENOMIC DNA]</scope>
    <source>
        <strain evidence="5">JCM15298</strain>
    </source>
</reference>
<feature type="domain" description="AB hydrolase-1" evidence="3">
    <location>
        <begin position="29"/>
        <end position="256"/>
    </location>
</feature>
<evidence type="ECO:0000256" key="2">
    <source>
        <dbReference type="SAM" id="MobiDB-lite"/>
    </source>
</evidence>
<feature type="region of interest" description="Disordered" evidence="2">
    <location>
        <begin position="266"/>
        <end position="303"/>
    </location>
</feature>
<dbReference type="SUPFAM" id="SSF53474">
    <property type="entry name" value="alpha/beta-Hydrolases"/>
    <property type="match status" value="1"/>
</dbReference>
<evidence type="ECO:0000313" key="4">
    <source>
        <dbReference type="EMBL" id="GAS97490.1"/>
    </source>
</evidence>
<name>A0A117IB72_MYCCR</name>
<reference evidence="5" key="2">
    <citation type="submission" date="2016-02" db="EMBL/GenBank/DDBJ databases">
        <title>Draft genome sequence of five rapidly growing Mycobacterium species.</title>
        <authorList>
            <person name="Katahira K."/>
            <person name="Gotou Y."/>
            <person name="Iida K."/>
            <person name="Ogura Y."/>
            <person name="Hayashi T."/>
        </authorList>
    </citation>
    <scope>NUCLEOTIDE SEQUENCE [LARGE SCALE GENOMIC DNA]</scope>
    <source>
        <strain evidence="5">JCM15298</strain>
    </source>
</reference>
<evidence type="ECO:0000259" key="3">
    <source>
        <dbReference type="Pfam" id="PF12697"/>
    </source>
</evidence>
<keyword evidence="5" id="KW-1185">Reference proteome</keyword>
<dbReference type="RefSeq" id="WP_064961350.1">
    <property type="nucleotide sequence ID" value="NZ_BCSY01000074.1"/>
</dbReference>